<evidence type="ECO:0000256" key="1">
    <source>
        <dbReference type="SAM" id="MobiDB-lite"/>
    </source>
</evidence>
<name>A0A166DHN3_9AGAM</name>
<reference evidence="2 3" key="1">
    <citation type="journal article" date="2016" name="Mol. Biol. Evol.">
        <title>Comparative Genomics of Early-Diverging Mushroom-Forming Fungi Provides Insights into the Origins of Lignocellulose Decay Capabilities.</title>
        <authorList>
            <person name="Nagy L.G."/>
            <person name="Riley R."/>
            <person name="Tritt A."/>
            <person name="Adam C."/>
            <person name="Daum C."/>
            <person name="Floudas D."/>
            <person name="Sun H."/>
            <person name="Yadav J.S."/>
            <person name="Pangilinan J."/>
            <person name="Larsson K.H."/>
            <person name="Matsuura K."/>
            <person name="Barry K."/>
            <person name="Labutti K."/>
            <person name="Kuo R."/>
            <person name="Ohm R.A."/>
            <person name="Bhattacharya S.S."/>
            <person name="Shirouzu T."/>
            <person name="Yoshinaga Y."/>
            <person name="Martin F.M."/>
            <person name="Grigoriev I.V."/>
            <person name="Hibbett D.S."/>
        </authorList>
    </citation>
    <scope>NUCLEOTIDE SEQUENCE [LARGE SCALE GENOMIC DNA]</scope>
    <source>
        <strain evidence="2 3">CBS 109695</strain>
    </source>
</reference>
<dbReference type="Proteomes" id="UP000076532">
    <property type="component" value="Unassembled WGS sequence"/>
</dbReference>
<dbReference type="AlphaFoldDB" id="A0A166DHN3"/>
<evidence type="ECO:0000313" key="3">
    <source>
        <dbReference type="Proteomes" id="UP000076532"/>
    </source>
</evidence>
<sequence>MHAAEVVQSTTRRGVMSGLKPEGMHSGGRARISDELRRVWRVGEVVQRLSGRLLPEVVQGPANMPFHFDMNGGAIANYAPIVSPSSLSHRHDTLPQKGIMIRSGNLRACGFRPLHIVGWRPIICL</sequence>
<organism evidence="2 3">
    <name type="scientific">Athelia psychrophila</name>
    <dbReference type="NCBI Taxonomy" id="1759441"/>
    <lineage>
        <taxon>Eukaryota</taxon>
        <taxon>Fungi</taxon>
        <taxon>Dikarya</taxon>
        <taxon>Basidiomycota</taxon>
        <taxon>Agaricomycotina</taxon>
        <taxon>Agaricomycetes</taxon>
        <taxon>Agaricomycetidae</taxon>
        <taxon>Atheliales</taxon>
        <taxon>Atheliaceae</taxon>
        <taxon>Athelia</taxon>
    </lineage>
</organism>
<evidence type="ECO:0000313" key="2">
    <source>
        <dbReference type="EMBL" id="KZP14721.1"/>
    </source>
</evidence>
<protein>
    <submittedName>
        <fullName evidence="2">Uncharacterized protein</fullName>
    </submittedName>
</protein>
<proteinExistence type="predicted"/>
<accession>A0A166DHN3</accession>
<feature type="region of interest" description="Disordered" evidence="1">
    <location>
        <begin position="1"/>
        <end position="28"/>
    </location>
</feature>
<dbReference type="EMBL" id="KV417613">
    <property type="protein sequence ID" value="KZP14721.1"/>
    <property type="molecule type" value="Genomic_DNA"/>
</dbReference>
<gene>
    <name evidence="2" type="ORF">FIBSPDRAFT_102099</name>
</gene>
<keyword evidence="3" id="KW-1185">Reference proteome</keyword>